<protein>
    <recommendedName>
        <fullName evidence="4">PBP domain-containing protein</fullName>
    </recommendedName>
</protein>
<evidence type="ECO:0000313" key="3">
    <source>
        <dbReference type="Proteomes" id="UP001240984"/>
    </source>
</evidence>
<sequence length="364" mass="36508">MFNSKKALAALITAPAVAALVATGLVAGPAAADPPPPTGASYCTVGSDTTQDVIQRLAGTVQSSAATGNKKFESWNATGTSPIDTGCADGTFTRPNGSSAGITALRDSKGLLPTDGPVPAGAVSFARSSRGPNSAGSDLTFVPFGIDAVAAAVKSGGLLDQAFPNGLTFAQLQSIYNCTTTSITVGGQTATIAPYVPQAGSGTRSFFLGALGLSDTVVGPTCVKDVTVGGAAVQEHDGRVLTDPAGVVEIVPISIAQNIAQSNTSFTQAVDRRGDSELLALNGVAPTTGAGLTLAINPAWPAAFQRPVYNVFKTTEVSGIFADQALVNLFVSNSSVVCSNATTIRLFGFLTNSGCGSLGTQGNS</sequence>
<dbReference type="Gene3D" id="3.40.190.10">
    <property type="entry name" value="Periplasmic binding protein-like II"/>
    <property type="match status" value="1"/>
</dbReference>
<keyword evidence="3" id="KW-1185">Reference proteome</keyword>
<comment type="caution">
    <text evidence="2">The sequence shown here is derived from an EMBL/GenBank/DDBJ whole genome shotgun (WGS) entry which is preliminary data.</text>
</comment>
<keyword evidence="1" id="KW-0732">Signal</keyword>
<accession>A0ABT9N0L7</accession>
<dbReference type="Proteomes" id="UP001240984">
    <property type="component" value="Unassembled WGS sequence"/>
</dbReference>
<dbReference type="SUPFAM" id="SSF53850">
    <property type="entry name" value="Periplasmic binding protein-like II"/>
    <property type="match status" value="1"/>
</dbReference>
<name>A0ABT9N0L7_9ACTN</name>
<gene>
    <name evidence="2" type="ORF">J2S43_005754</name>
</gene>
<evidence type="ECO:0008006" key="4">
    <source>
        <dbReference type="Google" id="ProtNLM"/>
    </source>
</evidence>
<reference evidence="2 3" key="1">
    <citation type="submission" date="2023-07" db="EMBL/GenBank/DDBJ databases">
        <title>Sequencing the genomes of 1000 actinobacteria strains.</title>
        <authorList>
            <person name="Klenk H.-P."/>
        </authorList>
    </citation>
    <scope>NUCLEOTIDE SEQUENCE [LARGE SCALE GENOMIC DNA]</scope>
    <source>
        <strain evidence="2 3">DSM 44710</strain>
    </source>
</reference>
<feature type="chain" id="PRO_5045173502" description="PBP domain-containing protein" evidence="1">
    <location>
        <begin position="33"/>
        <end position="364"/>
    </location>
</feature>
<organism evidence="2 3">
    <name type="scientific">Catenuloplanes nepalensis</name>
    <dbReference type="NCBI Taxonomy" id="587533"/>
    <lineage>
        <taxon>Bacteria</taxon>
        <taxon>Bacillati</taxon>
        <taxon>Actinomycetota</taxon>
        <taxon>Actinomycetes</taxon>
        <taxon>Micromonosporales</taxon>
        <taxon>Micromonosporaceae</taxon>
        <taxon>Catenuloplanes</taxon>
    </lineage>
</organism>
<dbReference type="RefSeq" id="WP_306834428.1">
    <property type="nucleotide sequence ID" value="NZ_JAUSRA010000001.1"/>
</dbReference>
<feature type="signal peptide" evidence="1">
    <location>
        <begin position="1"/>
        <end position="32"/>
    </location>
</feature>
<evidence type="ECO:0000256" key="1">
    <source>
        <dbReference type="SAM" id="SignalP"/>
    </source>
</evidence>
<dbReference type="EMBL" id="JAUSRA010000001">
    <property type="protein sequence ID" value="MDP9797242.1"/>
    <property type="molecule type" value="Genomic_DNA"/>
</dbReference>
<proteinExistence type="predicted"/>
<evidence type="ECO:0000313" key="2">
    <source>
        <dbReference type="EMBL" id="MDP9797242.1"/>
    </source>
</evidence>